<keyword evidence="5 12" id="KW-1133">Transmembrane helix</keyword>
<evidence type="ECO:0000313" key="14">
    <source>
        <dbReference type="Proteomes" id="UP000033054"/>
    </source>
</evidence>
<evidence type="ECO:0000256" key="4">
    <source>
        <dbReference type="ARBA" id="ARBA00022723"/>
    </source>
</evidence>
<feature type="transmembrane region" description="Helical" evidence="12">
    <location>
        <begin position="190"/>
        <end position="209"/>
    </location>
</feature>
<accession>A0A0E3V9M7</accession>
<dbReference type="Proteomes" id="UP000033054">
    <property type="component" value="Chromosome"/>
</dbReference>
<evidence type="ECO:0000256" key="3">
    <source>
        <dbReference type="ARBA" id="ARBA00022692"/>
    </source>
</evidence>
<dbReference type="PATRIC" id="fig|1379870.5.peg.5567"/>
<keyword evidence="7" id="KW-0408">Iron</keyword>
<dbReference type="EMBL" id="CP010429">
    <property type="protein sequence ID" value="AKD57797.1"/>
    <property type="molecule type" value="Genomic_DNA"/>
</dbReference>
<feature type="transmembrane region" description="Helical" evidence="12">
    <location>
        <begin position="150"/>
        <end position="170"/>
    </location>
</feature>
<dbReference type="GO" id="GO:0016020">
    <property type="term" value="C:membrane"/>
    <property type="evidence" value="ECO:0007669"/>
    <property type="project" value="UniProtKB-SubCell"/>
</dbReference>
<dbReference type="InterPro" id="IPR003780">
    <property type="entry name" value="COX15/CtaA_fam"/>
</dbReference>
<sequence>MINSNSLINKKEQRFRSLVSLTIVIIYLLILAGGIVRGTGSGMGCPDWPRCFGRWVPPTEISQLPANYQEIYGAKLKGEVLFNPVKTWIEYANRLLGVLSGFLVFATLLASLYYLHIDRIIVWGSLMAFLLIGLNGWLGSRVVATELAQYVITLHLLLAILLVFTLLFVWVRSSSSKWRVESEKTSTLRLLLAIALLLTLAQIVLGAQVRDVLDSVVKRIGYGERDSWISQLDWRFYVHRSFSLAIFAFHISIIYQLRKLNKRGQLVKLTNILIGFIVAEIGTGVIMAYLGVPAFAQPIHLVLAILIIGLQFSISLLLTPKLIATGSVNQATRLIKA</sequence>
<dbReference type="HOGENOM" id="CLU_041525_1_0_10"/>
<dbReference type="GO" id="GO:0016491">
    <property type="term" value="F:oxidoreductase activity"/>
    <property type="evidence" value="ECO:0007669"/>
    <property type="project" value="UniProtKB-KW"/>
</dbReference>
<keyword evidence="9 12" id="KW-0472">Membrane</keyword>
<dbReference type="Pfam" id="PF02628">
    <property type="entry name" value="COX15-CtaA"/>
    <property type="match status" value="1"/>
</dbReference>
<feature type="transmembrane region" description="Helical" evidence="12">
    <location>
        <begin position="120"/>
        <end position="138"/>
    </location>
</feature>
<evidence type="ECO:0000256" key="11">
    <source>
        <dbReference type="ARBA" id="ARBA00023444"/>
    </source>
</evidence>
<evidence type="ECO:0000256" key="5">
    <source>
        <dbReference type="ARBA" id="ARBA00022989"/>
    </source>
</evidence>
<dbReference type="GO" id="GO:0006784">
    <property type="term" value="P:heme A biosynthetic process"/>
    <property type="evidence" value="ECO:0007669"/>
    <property type="project" value="InterPro"/>
</dbReference>
<evidence type="ECO:0000256" key="9">
    <source>
        <dbReference type="ARBA" id="ARBA00023136"/>
    </source>
</evidence>
<dbReference type="RefSeq" id="WP_046577984.1">
    <property type="nucleotide sequence ID" value="NZ_CP010429.1"/>
</dbReference>
<name>A0A0E3V9M7_9BACT</name>
<feature type="transmembrane region" description="Helical" evidence="12">
    <location>
        <begin position="95"/>
        <end position="115"/>
    </location>
</feature>
<evidence type="ECO:0000256" key="2">
    <source>
        <dbReference type="ARBA" id="ARBA00022475"/>
    </source>
</evidence>
<dbReference type="InterPro" id="IPR050450">
    <property type="entry name" value="COX15/CtaA_HemeA_synthase"/>
</dbReference>
<dbReference type="PANTHER" id="PTHR35457">
    <property type="entry name" value="HEME A SYNTHASE"/>
    <property type="match status" value="1"/>
</dbReference>
<keyword evidence="14" id="KW-1185">Reference proteome</keyword>
<dbReference type="OrthoDB" id="1447144at2"/>
<evidence type="ECO:0000256" key="6">
    <source>
        <dbReference type="ARBA" id="ARBA00023002"/>
    </source>
</evidence>
<protein>
    <submittedName>
        <fullName evidence="13">Cytochrome oxidase assembly protein</fullName>
    </submittedName>
</protein>
<reference evidence="13 14" key="1">
    <citation type="journal article" date="2014" name="Curr. Microbiol.">
        <title>Spirosoma radiotolerans sp. nov., a gamma-radiation-resistant bacterium isolated from gamma ray-irradiated soil.</title>
        <authorList>
            <person name="Lee J.J."/>
            <person name="Srinivasan S."/>
            <person name="Lim S."/>
            <person name="Joe M."/>
            <person name="Im S."/>
            <person name="Bae S.I."/>
            <person name="Park K.R."/>
            <person name="Han J.H."/>
            <person name="Park S.H."/>
            <person name="Joo B.M."/>
            <person name="Park S.J."/>
            <person name="Kim M.K."/>
        </authorList>
    </citation>
    <scope>NUCLEOTIDE SEQUENCE [LARGE SCALE GENOMIC DNA]</scope>
    <source>
        <strain evidence="13 14">DG5A</strain>
    </source>
</reference>
<feature type="transmembrane region" description="Helical" evidence="12">
    <location>
        <begin position="298"/>
        <end position="318"/>
    </location>
</feature>
<evidence type="ECO:0000256" key="7">
    <source>
        <dbReference type="ARBA" id="ARBA00023004"/>
    </source>
</evidence>
<feature type="transmembrane region" description="Helical" evidence="12">
    <location>
        <begin position="18"/>
        <end position="36"/>
    </location>
</feature>
<dbReference type="AlphaFoldDB" id="A0A0E3V9M7"/>
<keyword evidence="10" id="KW-1015">Disulfide bond</keyword>
<proteinExistence type="predicted"/>
<evidence type="ECO:0000256" key="12">
    <source>
        <dbReference type="SAM" id="Phobius"/>
    </source>
</evidence>
<keyword evidence="2" id="KW-1003">Cell membrane</keyword>
<gene>
    <name evidence="13" type="ORF">SD10_25750</name>
</gene>
<dbReference type="GO" id="GO:0046872">
    <property type="term" value="F:metal ion binding"/>
    <property type="evidence" value="ECO:0007669"/>
    <property type="project" value="UniProtKB-KW"/>
</dbReference>
<feature type="transmembrane region" description="Helical" evidence="12">
    <location>
        <begin position="237"/>
        <end position="257"/>
    </location>
</feature>
<dbReference type="STRING" id="1379870.SD10_25750"/>
<organism evidence="13 14">
    <name type="scientific">Spirosoma radiotolerans</name>
    <dbReference type="NCBI Taxonomy" id="1379870"/>
    <lineage>
        <taxon>Bacteria</taxon>
        <taxon>Pseudomonadati</taxon>
        <taxon>Bacteroidota</taxon>
        <taxon>Cytophagia</taxon>
        <taxon>Cytophagales</taxon>
        <taxon>Cytophagaceae</taxon>
        <taxon>Spirosoma</taxon>
    </lineage>
</organism>
<keyword evidence="3 12" id="KW-0812">Transmembrane</keyword>
<comment type="subcellular location">
    <subcellularLocation>
        <location evidence="1">Membrane</location>
        <topology evidence="1">Multi-pass membrane protein</topology>
    </subcellularLocation>
</comment>
<evidence type="ECO:0000313" key="13">
    <source>
        <dbReference type="EMBL" id="AKD57797.1"/>
    </source>
</evidence>
<comment type="pathway">
    <text evidence="11">Porphyrin-containing compound metabolism.</text>
</comment>
<feature type="transmembrane region" description="Helical" evidence="12">
    <location>
        <begin position="269"/>
        <end position="292"/>
    </location>
</feature>
<dbReference type="PANTHER" id="PTHR35457:SF1">
    <property type="entry name" value="HEME A SYNTHASE"/>
    <property type="match status" value="1"/>
</dbReference>
<evidence type="ECO:0000256" key="8">
    <source>
        <dbReference type="ARBA" id="ARBA00023133"/>
    </source>
</evidence>
<evidence type="ECO:0000256" key="10">
    <source>
        <dbReference type="ARBA" id="ARBA00023157"/>
    </source>
</evidence>
<keyword evidence="4" id="KW-0479">Metal-binding</keyword>
<dbReference type="KEGG" id="srd:SD10_25750"/>
<evidence type="ECO:0000256" key="1">
    <source>
        <dbReference type="ARBA" id="ARBA00004141"/>
    </source>
</evidence>
<keyword evidence="8" id="KW-0350">Heme biosynthesis</keyword>
<keyword evidence="6" id="KW-0560">Oxidoreductase</keyword>